<dbReference type="Proteomes" id="UP000011135">
    <property type="component" value="Unassembled WGS sequence"/>
</dbReference>
<keyword evidence="1" id="KW-0812">Transmembrane</keyword>
<dbReference type="AlphaFoldDB" id="L8JZ64"/>
<proteinExistence type="predicted"/>
<reference evidence="2 3" key="1">
    <citation type="submission" date="2012-12" db="EMBL/GenBank/DDBJ databases">
        <title>Genome assembly of Fulvivirga imtechensis AK7.</title>
        <authorList>
            <person name="Nupur N."/>
            <person name="Khatri I."/>
            <person name="Kumar R."/>
            <person name="Subramanian S."/>
            <person name="Pinnaka A."/>
        </authorList>
    </citation>
    <scope>NUCLEOTIDE SEQUENCE [LARGE SCALE GENOMIC DNA]</scope>
    <source>
        <strain evidence="2 3">AK7</strain>
    </source>
</reference>
<evidence type="ECO:0000313" key="3">
    <source>
        <dbReference type="Proteomes" id="UP000011135"/>
    </source>
</evidence>
<feature type="transmembrane region" description="Helical" evidence="1">
    <location>
        <begin position="6"/>
        <end position="23"/>
    </location>
</feature>
<keyword evidence="1" id="KW-0472">Membrane</keyword>
<dbReference type="eggNOG" id="ENOG503348B">
    <property type="taxonomic scope" value="Bacteria"/>
</dbReference>
<evidence type="ECO:0000313" key="2">
    <source>
        <dbReference type="EMBL" id="ELR72482.1"/>
    </source>
</evidence>
<name>L8JZ64_9BACT</name>
<accession>L8JZ64</accession>
<dbReference type="STRING" id="1237149.C900_01477"/>
<dbReference type="NCBIfam" id="TIGR04034">
    <property type="entry name" value="export_SdpA"/>
    <property type="match status" value="1"/>
</dbReference>
<evidence type="ECO:0000256" key="1">
    <source>
        <dbReference type="SAM" id="Phobius"/>
    </source>
</evidence>
<comment type="caution">
    <text evidence="2">The sequence shown here is derived from an EMBL/GenBank/DDBJ whole genome shotgun (WGS) entry which is preliminary data.</text>
</comment>
<gene>
    <name evidence="2" type="ORF">C900_01477</name>
</gene>
<keyword evidence="3" id="KW-1185">Reference proteome</keyword>
<organism evidence="2 3">
    <name type="scientific">Fulvivirga imtechensis AK7</name>
    <dbReference type="NCBI Taxonomy" id="1237149"/>
    <lineage>
        <taxon>Bacteria</taxon>
        <taxon>Pseudomonadati</taxon>
        <taxon>Bacteroidota</taxon>
        <taxon>Cytophagia</taxon>
        <taxon>Cytophagales</taxon>
        <taxon>Fulvivirgaceae</taxon>
        <taxon>Fulvivirga</taxon>
    </lineage>
</organism>
<dbReference type="InterPro" id="IPR023902">
    <property type="entry name" value="Sporulation_SdpA"/>
</dbReference>
<protein>
    <submittedName>
        <fullName evidence="2">Uncharacterized protein</fullName>
    </submittedName>
</protein>
<dbReference type="EMBL" id="AMZN01000021">
    <property type="protein sequence ID" value="ELR72482.1"/>
    <property type="molecule type" value="Genomic_DNA"/>
</dbReference>
<dbReference type="Pfam" id="PF17418">
    <property type="entry name" value="SdpA"/>
    <property type="match status" value="1"/>
</dbReference>
<sequence>MTRHNISIALIWSIWLSVIFFTLRANNAPDYQMPYSAKKLLSSLLPQGWGFFTRDPKEGITEAYSYDQSTDEVSLITVKNASAANAIGFSRNARFAGIDLVFLLEYAKADMWHKGKGDFKDNIPLTADTIIADKPIQYFPEGEYILHRYEPIPFAWAGKGQESYRPYLIARVQVTSKKQ</sequence>
<keyword evidence="1" id="KW-1133">Transmembrane helix</keyword>